<evidence type="ECO:0000256" key="10">
    <source>
        <dbReference type="ARBA" id="ARBA00022840"/>
    </source>
</evidence>
<dbReference type="PROSITE" id="PS50865">
    <property type="entry name" value="ZF_MYND_2"/>
    <property type="match status" value="1"/>
</dbReference>
<dbReference type="InterPro" id="IPR002999">
    <property type="entry name" value="Tudor"/>
</dbReference>
<evidence type="ECO:0000256" key="11">
    <source>
        <dbReference type="ARBA" id="ARBA00047811"/>
    </source>
</evidence>
<dbReference type="SUPFAM" id="SSF56112">
    <property type="entry name" value="Protein kinase-like (PK-like)"/>
    <property type="match status" value="1"/>
</dbReference>
<dbReference type="GO" id="GO:0003676">
    <property type="term" value="F:nucleic acid binding"/>
    <property type="evidence" value="ECO:0007669"/>
    <property type="project" value="InterPro"/>
</dbReference>
<dbReference type="PROSITE" id="PS50304">
    <property type="entry name" value="TUDOR"/>
    <property type="match status" value="1"/>
</dbReference>
<dbReference type="Proteomes" id="UP000092444">
    <property type="component" value="Unassembled WGS sequence"/>
</dbReference>
<keyword evidence="4" id="KW-0808">Transferase</keyword>
<evidence type="ECO:0000256" key="6">
    <source>
        <dbReference type="ARBA" id="ARBA00022741"/>
    </source>
</evidence>
<dbReference type="SUPFAM" id="SSF159065">
    <property type="entry name" value="Dom34/Pelota N-terminal domain-like"/>
    <property type="match status" value="1"/>
</dbReference>
<dbReference type="Gene3D" id="3.30.70.330">
    <property type="match status" value="1"/>
</dbReference>
<dbReference type="Gene3D" id="1.10.510.10">
    <property type="entry name" value="Transferase(Phosphotransferase) domain 1"/>
    <property type="match status" value="1"/>
</dbReference>
<dbReference type="EC" id="2.7.11.22" evidence="2"/>
<keyword evidence="8" id="KW-0418">Kinase</keyword>
<protein>
    <recommendedName>
        <fullName evidence="2">cyclin-dependent kinase</fullName>
        <ecNumber evidence="2">2.7.11.22</ecNumber>
    </recommendedName>
</protein>
<comment type="catalytic activity">
    <reaction evidence="11">
        <text>L-threonyl-[protein] + ATP = O-phospho-L-threonyl-[protein] + ADP + H(+)</text>
        <dbReference type="Rhea" id="RHEA:46608"/>
        <dbReference type="Rhea" id="RHEA-COMP:11060"/>
        <dbReference type="Rhea" id="RHEA-COMP:11605"/>
        <dbReference type="ChEBI" id="CHEBI:15378"/>
        <dbReference type="ChEBI" id="CHEBI:30013"/>
        <dbReference type="ChEBI" id="CHEBI:30616"/>
        <dbReference type="ChEBI" id="CHEBI:61977"/>
        <dbReference type="ChEBI" id="CHEBI:456216"/>
        <dbReference type="EC" id="2.7.11.22"/>
    </reaction>
</comment>
<evidence type="ECO:0000256" key="4">
    <source>
        <dbReference type="ARBA" id="ARBA00022679"/>
    </source>
</evidence>
<dbReference type="InterPro" id="IPR058547">
    <property type="entry name" value="Pelota_N"/>
</dbReference>
<evidence type="ECO:0000256" key="1">
    <source>
        <dbReference type="ARBA" id="ARBA00006485"/>
    </source>
</evidence>
<dbReference type="SMART" id="SM00220">
    <property type="entry name" value="S_TKc"/>
    <property type="match status" value="1"/>
</dbReference>
<keyword evidence="5" id="KW-0479">Metal-binding</keyword>
<evidence type="ECO:0000313" key="18">
    <source>
        <dbReference type="EnsemblMetazoa" id="GMOY010667-PA"/>
    </source>
</evidence>
<dbReference type="InterPro" id="IPR038069">
    <property type="entry name" value="Pelota/DOM34_N"/>
</dbReference>
<dbReference type="InterPro" id="IPR035437">
    <property type="entry name" value="SNase_OB-fold_sf"/>
</dbReference>
<feature type="binding site" evidence="14">
    <location>
        <position position="81"/>
    </location>
    <ligand>
        <name>ATP</name>
        <dbReference type="ChEBI" id="CHEBI:30616"/>
    </ligand>
</feature>
<keyword evidence="7 13" id="KW-0863">Zinc-finger</keyword>
<dbReference type="Pfam" id="PF00069">
    <property type="entry name" value="Pkinase"/>
    <property type="match status" value="1"/>
</dbReference>
<dbReference type="CDD" id="cd00590">
    <property type="entry name" value="RRM_SF"/>
    <property type="match status" value="1"/>
</dbReference>
<dbReference type="InterPro" id="IPR000719">
    <property type="entry name" value="Prot_kinase_dom"/>
</dbReference>
<dbReference type="InterPro" id="IPR011009">
    <property type="entry name" value="Kinase-like_dom_sf"/>
</dbReference>
<dbReference type="PROSITE" id="PS00107">
    <property type="entry name" value="PROTEIN_KINASE_ATP"/>
    <property type="match status" value="1"/>
</dbReference>
<dbReference type="Pfam" id="PF00567">
    <property type="entry name" value="TUDOR"/>
    <property type="match status" value="2"/>
</dbReference>
<dbReference type="GO" id="GO:0005634">
    <property type="term" value="C:nucleus"/>
    <property type="evidence" value="ECO:0007669"/>
    <property type="project" value="TreeGrafter"/>
</dbReference>
<feature type="domain" description="Tudor" evidence="16">
    <location>
        <begin position="887"/>
        <end position="946"/>
    </location>
</feature>
<keyword evidence="19" id="KW-1185">Reference proteome</keyword>
<dbReference type="EMBL" id="CCAG010014016">
    <property type="status" value="NOT_ANNOTATED_CDS"/>
    <property type="molecule type" value="Genomic_DNA"/>
</dbReference>
<dbReference type="Gene3D" id="3.30.200.20">
    <property type="entry name" value="Phosphorylase Kinase, domain 1"/>
    <property type="match status" value="1"/>
</dbReference>
<dbReference type="FunFam" id="3.30.200.20:FF:000054">
    <property type="entry name" value="Cyclin-dependent kinase 11B"/>
    <property type="match status" value="1"/>
</dbReference>
<dbReference type="GO" id="GO:0008270">
    <property type="term" value="F:zinc ion binding"/>
    <property type="evidence" value="ECO:0007669"/>
    <property type="project" value="UniProtKB-KW"/>
</dbReference>
<keyword evidence="9" id="KW-0862">Zinc</keyword>
<evidence type="ECO:0000259" key="16">
    <source>
        <dbReference type="PROSITE" id="PS50304"/>
    </source>
</evidence>
<keyword evidence="3" id="KW-0723">Serine/threonine-protein kinase</keyword>
<evidence type="ECO:0000256" key="8">
    <source>
        <dbReference type="ARBA" id="ARBA00022777"/>
    </source>
</evidence>
<dbReference type="EnsemblMetazoa" id="GMOY010667-RA">
    <property type="protein sequence ID" value="GMOY010667-PA"/>
    <property type="gene ID" value="GMOY010667"/>
</dbReference>
<dbReference type="CDD" id="cd07845">
    <property type="entry name" value="STKc_CDK10"/>
    <property type="match status" value="1"/>
</dbReference>
<dbReference type="GO" id="GO:0007346">
    <property type="term" value="P:regulation of mitotic cell cycle"/>
    <property type="evidence" value="ECO:0007669"/>
    <property type="project" value="InterPro"/>
</dbReference>
<dbReference type="SUPFAM" id="SSF144232">
    <property type="entry name" value="HIT/MYND zinc finger-like"/>
    <property type="match status" value="1"/>
</dbReference>
<evidence type="ECO:0000259" key="17">
    <source>
        <dbReference type="PROSITE" id="PS50865"/>
    </source>
</evidence>
<dbReference type="InterPro" id="IPR012677">
    <property type="entry name" value="Nucleotide-bd_a/b_plait_sf"/>
</dbReference>
<comment type="similarity">
    <text evidence="1">Belongs to the protein kinase superfamily. CMGC Ser/Thr protein kinase family. CDC2/CDKX subfamily.</text>
</comment>
<evidence type="ECO:0000256" key="3">
    <source>
        <dbReference type="ARBA" id="ARBA00022527"/>
    </source>
</evidence>
<organism evidence="18 19">
    <name type="scientific">Glossina morsitans morsitans</name>
    <name type="common">Savannah tsetse fly</name>
    <dbReference type="NCBI Taxonomy" id="37546"/>
    <lineage>
        <taxon>Eukaryota</taxon>
        <taxon>Metazoa</taxon>
        <taxon>Ecdysozoa</taxon>
        <taxon>Arthropoda</taxon>
        <taxon>Hexapoda</taxon>
        <taxon>Insecta</taxon>
        <taxon>Pterygota</taxon>
        <taxon>Neoptera</taxon>
        <taxon>Endopterygota</taxon>
        <taxon>Diptera</taxon>
        <taxon>Brachycera</taxon>
        <taxon>Muscomorpha</taxon>
        <taxon>Hippoboscoidea</taxon>
        <taxon>Glossinidae</taxon>
        <taxon>Glossina</taxon>
    </lineage>
</organism>
<evidence type="ECO:0000256" key="14">
    <source>
        <dbReference type="PROSITE-ProRule" id="PRU10141"/>
    </source>
</evidence>
<dbReference type="STRING" id="37546.A0A1B0GBI5"/>
<dbReference type="InterPro" id="IPR008271">
    <property type="entry name" value="Ser/Thr_kinase_AS"/>
</dbReference>
<evidence type="ECO:0000256" key="9">
    <source>
        <dbReference type="ARBA" id="ARBA00022833"/>
    </source>
</evidence>
<dbReference type="GO" id="GO:0005737">
    <property type="term" value="C:cytoplasm"/>
    <property type="evidence" value="ECO:0007669"/>
    <property type="project" value="UniProtKB-ARBA"/>
</dbReference>
<dbReference type="AlphaFoldDB" id="A0A1B0GBI5"/>
<evidence type="ECO:0000313" key="19">
    <source>
        <dbReference type="Proteomes" id="UP000092444"/>
    </source>
</evidence>
<name>A0A1B0GBI5_GLOMM</name>
<evidence type="ECO:0000256" key="7">
    <source>
        <dbReference type="ARBA" id="ARBA00022771"/>
    </source>
</evidence>
<dbReference type="Gene3D" id="2.40.50.90">
    <property type="match status" value="1"/>
</dbReference>
<dbReference type="PANTHER" id="PTHR24056">
    <property type="entry name" value="CELL DIVISION PROTEIN KINASE"/>
    <property type="match status" value="1"/>
</dbReference>
<dbReference type="VEuPathDB" id="VectorBase:GMOY010667"/>
<evidence type="ECO:0000259" key="15">
    <source>
        <dbReference type="PROSITE" id="PS50011"/>
    </source>
</evidence>
<dbReference type="InterPro" id="IPR044093">
    <property type="entry name" value="STKc_CDK10"/>
</dbReference>
<comment type="catalytic activity">
    <reaction evidence="12">
        <text>L-seryl-[protein] + ATP = O-phospho-L-seryl-[protein] + ADP + H(+)</text>
        <dbReference type="Rhea" id="RHEA:17989"/>
        <dbReference type="Rhea" id="RHEA-COMP:9863"/>
        <dbReference type="Rhea" id="RHEA-COMP:11604"/>
        <dbReference type="ChEBI" id="CHEBI:15378"/>
        <dbReference type="ChEBI" id="CHEBI:29999"/>
        <dbReference type="ChEBI" id="CHEBI:30616"/>
        <dbReference type="ChEBI" id="CHEBI:83421"/>
        <dbReference type="ChEBI" id="CHEBI:456216"/>
        <dbReference type="EC" id="2.7.11.22"/>
    </reaction>
</comment>
<dbReference type="FunFam" id="1.10.510.10:FF:000533">
    <property type="entry name" value="cyclin-dependent kinase 10"/>
    <property type="match status" value="1"/>
</dbReference>
<keyword evidence="6 14" id="KW-0547">Nucleotide-binding</keyword>
<evidence type="ECO:0000256" key="13">
    <source>
        <dbReference type="PROSITE-ProRule" id="PRU00134"/>
    </source>
</evidence>
<dbReference type="GO" id="GO:0005524">
    <property type="term" value="F:ATP binding"/>
    <property type="evidence" value="ECO:0007669"/>
    <property type="project" value="UniProtKB-UniRule"/>
</dbReference>
<sequence length="1079" mass="122900">MGDADANDTIKVAADPQAPVTRKGFLISIKTGEPTEIKERDVFGRCRVVTEFEKLNRIGEGTYGIVYRARDSRTNEIVALKKVRMDQEKDGLPVSGFREILILKSCKHENIVNLLDVVVGKSLESIFLVMEYCEQDLASLLDNMAQPFSESEVKCIILQVLQGLKYMHSRYIIHRDLKVSNLLMTDKGCVKIADFGLARLFGQPCQPMTPQVVTLWYRCPELILGSFTQTTALDMWALGCILGELLSHKPLLPGNTEIAQLELIIDLLGTPSEAIWPDFPKMPAIQNFTLKQQPYNNLKPKFQYLSAAGLRLLNFLFMYDPKKRATAEECLHSSYFKEPPLPCDPKLMPTFPQHRNLQSAHNIKSISGSHHHNQSVPELPAISDLLVKYTQQTHVASKMGDAEEFGEWNVMEKDYTNAEFNQYVSETGGNLDDGFQPNLSKKAPPYLVFKNVPKGMTKLGLTNICSKYGVVKGVKCYHKSNWYFVDFATVAGAEAACRNLECNDYGFQVVVGKKKDKTIPQIPLDDKPPTLPTQASYIDQMNQFVEKTPPAKINKCTLCKLDCDAICTRCRAYYCSIQCQKKDWDKHRRICGRPKLLQVGRTMEGDDNNQNETILKENVEEQEKYDVCEITKNIPQSGNVVTITTVAKTNVVFIRSKASDDIENFFKTVNHLQKLSKTLKTVMKRPRCGQILINKFYDEFCRVMILNHIGDEDVVVVYVDYGNVDILNFKHLYEAPDDYIRIPFHAIPVILKEVPDCYMTEEIRNFMYSYLNDINVCLKYKPEDFISDKGVYMVEIIDEHNQQNFNKIITKFAIPREPVNSNEICSKDYLQHVPLPTGDNIELVVMDNSLMHTALISCTLKLYALEIQKFNRDLQKYAQNSSTTCYAPRMNELCIAKYSVDGKWYRGCCLELVGDGHPTIMFIDYGNIAYVGIDNIRPYPLQFTFPIYTSDCEIEGKDSAVYRYNRIKYALTLFSSKIWWRYLSIKDRYLSLIHKNVDKEGQGTVIRIPEESENAWHVYNLVAEGDGVHSTTIRKVQNKTATGSSTSSCVHTTLIIRVESIDLDTQAHSKVVISLKINM</sequence>
<evidence type="ECO:0000256" key="12">
    <source>
        <dbReference type="ARBA" id="ARBA00048367"/>
    </source>
</evidence>
<dbReference type="InterPro" id="IPR002893">
    <property type="entry name" value="Znf_MYND"/>
</dbReference>
<dbReference type="InterPro" id="IPR050108">
    <property type="entry name" value="CDK"/>
</dbReference>
<dbReference type="InterPro" id="IPR017441">
    <property type="entry name" value="Protein_kinase_ATP_BS"/>
</dbReference>
<dbReference type="GO" id="GO:0004693">
    <property type="term" value="F:cyclin-dependent protein serine/threonine kinase activity"/>
    <property type="evidence" value="ECO:0007669"/>
    <property type="project" value="UniProtKB-EC"/>
</dbReference>
<dbReference type="PROSITE" id="PS50011">
    <property type="entry name" value="PROTEIN_KINASE_DOM"/>
    <property type="match status" value="1"/>
</dbReference>
<evidence type="ECO:0000256" key="2">
    <source>
        <dbReference type="ARBA" id="ARBA00012425"/>
    </source>
</evidence>
<accession>A0A1B0GBI5</accession>
<dbReference type="PANTHER" id="PTHR24056:SF508">
    <property type="entry name" value="CYCLIN-DEPENDENT KINASE 10"/>
    <property type="match status" value="1"/>
</dbReference>
<reference evidence="18" key="1">
    <citation type="submission" date="2020-05" db="UniProtKB">
        <authorList>
            <consortium name="EnsemblMetazoa"/>
        </authorList>
    </citation>
    <scope>IDENTIFICATION</scope>
    <source>
        <strain evidence="18">Yale</strain>
    </source>
</reference>
<evidence type="ECO:0000256" key="5">
    <source>
        <dbReference type="ARBA" id="ARBA00022723"/>
    </source>
</evidence>
<dbReference type="InterPro" id="IPR035979">
    <property type="entry name" value="RBD_domain_sf"/>
</dbReference>
<dbReference type="Pfam" id="PF26356">
    <property type="entry name" value="Pelota_N"/>
    <property type="match status" value="1"/>
</dbReference>
<dbReference type="GO" id="GO:0040019">
    <property type="term" value="P:positive regulation of embryonic development"/>
    <property type="evidence" value="ECO:0007669"/>
    <property type="project" value="UniProtKB-ARBA"/>
</dbReference>
<feature type="domain" description="Protein kinase" evidence="15">
    <location>
        <begin position="52"/>
        <end position="336"/>
    </location>
</feature>
<dbReference type="Gene3D" id="2.30.30.140">
    <property type="match status" value="2"/>
</dbReference>
<dbReference type="PROSITE" id="PS00108">
    <property type="entry name" value="PROTEIN_KINASE_ST"/>
    <property type="match status" value="1"/>
</dbReference>
<dbReference type="SUPFAM" id="SSF63748">
    <property type="entry name" value="Tudor/PWWP/MBT"/>
    <property type="match status" value="2"/>
</dbReference>
<dbReference type="SUPFAM" id="SSF54928">
    <property type="entry name" value="RNA-binding domain, RBD"/>
    <property type="match status" value="1"/>
</dbReference>
<dbReference type="SMART" id="SM00333">
    <property type="entry name" value="TUDOR"/>
    <property type="match status" value="2"/>
</dbReference>
<proteinExistence type="inferred from homology"/>
<keyword evidence="10 14" id="KW-0067">ATP-binding</keyword>
<dbReference type="Gene3D" id="2.30.30.870">
    <property type="entry name" value="Pelota, domain A"/>
    <property type="match status" value="1"/>
</dbReference>
<dbReference type="Gene3D" id="6.10.140.2220">
    <property type="match status" value="1"/>
</dbReference>
<feature type="domain" description="MYND-type" evidence="17">
    <location>
        <begin position="556"/>
        <end position="591"/>
    </location>
</feature>